<keyword evidence="3" id="KW-1185">Reference proteome</keyword>
<evidence type="ECO:0000313" key="2">
    <source>
        <dbReference type="EMBL" id="CAE7319217.1"/>
    </source>
</evidence>
<protein>
    <submittedName>
        <fullName evidence="2">UBP23 protein</fullName>
    </submittedName>
</protein>
<evidence type="ECO:0000256" key="1">
    <source>
        <dbReference type="SAM" id="MobiDB-lite"/>
    </source>
</evidence>
<dbReference type="AlphaFoldDB" id="A0A812NNE3"/>
<sequence>MPHAILRWLQDDVEVARLEGNFGLAMGSWMKVSKQIVKAPREEAKSVVLTNQTAEPELQEGTSLRLFFDNLCCEITFGSVSEAMEYKDVAMSCWQKKSAPAPVKVLEPGVPKPAPEPPRKRPRFDDDGFTTMSSMNQLKNHGETLSSKRAALDSRVETKTSADLPLARMSYAPAKRLPFTWQILVGLLLGMRGACGQGVEQYSAYACCPTDNAYNACSAYCFAPKLGDDRELFRVAWL</sequence>
<reference evidence="2" key="1">
    <citation type="submission" date="2021-02" db="EMBL/GenBank/DDBJ databases">
        <authorList>
            <person name="Dougan E. K."/>
            <person name="Rhodes N."/>
            <person name="Thang M."/>
            <person name="Chan C."/>
        </authorList>
    </citation>
    <scope>NUCLEOTIDE SEQUENCE</scope>
</reference>
<feature type="region of interest" description="Disordered" evidence="1">
    <location>
        <begin position="104"/>
        <end position="123"/>
    </location>
</feature>
<accession>A0A812NNE3</accession>
<name>A0A812NNE3_9DINO</name>
<dbReference type="EMBL" id="CAJNDS010002089">
    <property type="protein sequence ID" value="CAE7319217.1"/>
    <property type="molecule type" value="Genomic_DNA"/>
</dbReference>
<organism evidence="2 3">
    <name type="scientific">Symbiodinium natans</name>
    <dbReference type="NCBI Taxonomy" id="878477"/>
    <lineage>
        <taxon>Eukaryota</taxon>
        <taxon>Sar</taxon>
        <taxon>Alveolata</taxon>
        <taxon>Dinophyceae</taxon>
        <taxon>Suessiales</taxon>
        <taxon>Symbiodiniaceae</taxon>
        <taxon>Symbiodinium</taxon>
    </lineage>
</organism>
<evidence type="ECO:0000313" key="3">
    <source>
        <dbReference type="Proteomes" id="UP000604046"/>
    </source>
</evidence>
<dbReference type="Proteomes" id="UP000604046">
    <property type="component" value="Unassembled WGS sequence"/>
</dbReference>
<proteinExistence type="predicted"/>
<gene>
    <name evidence="2" type="primary">UBP23</name>
    <name evidence="2" type="ORF">SNAT2548_LOCUS16735</name>
</gene>
<comment type="caution">
    <text evidence="2">The sequence shown here is derived from an EMBL/GenBank/DDBJ whole genome shotgun (WGS) entry which is preliminary data.</text>
</comment>